<keyword evidence="4" id="KW-1185">Reference proteome</keyword>
<feature type="transmembrane region" description="Helical" evidence="2">
    <location>
        <begin position="120"/>
        <end position="141"/>
    </location>
</feature>
<feature type="region of interest" description="Disordered" evidence="1">
    <location>
        <begin position="140"/>
        <end position="277"/>
    </location>
</feature>
<sequence>MVRVRSKYQVPSTSAIFSCIKFCCGLAALGPCNWSLIYIGTKVQQIKVKPQLPSLTHGLPAPASSTCWLYSWVPCWSSTSRNQQSQPPIRSVLTLLLDLRWSGGGITRPWGHFEIEMASLTLHLIVITLLAAAAMTTVTAATRQRGRGKAAASTTSTEVPTLRAPRQRRPPTTQSIEIQLFSSRSRSLSRSSSTTTTSPPLPQTSDNKQQQQQQRRRFTTTSTTTTTVAPSAKTLRDRGSVRGARQPRDTPALSSVSEFGGSSNSISRSWGQPQALPSSAIPSVHIANTATSDFASTSSLASRGGALKTPRMIQRLVAGHIQNAQGHSTYEVSAVSANSSHSASTSLPTTTTAKSTPTSHSRGNGKASSSYRLAKPYPTPPPSPSISPSLPNPDDNDNDDDEALLNEADDFDNWDNGILRLSAGSGKEAEAPSKKPLKEDAKKTLADQVRDGKYGLIEKELFRRIPKRPGVLSYARNSEVPLDNERNYGGLSEQDIWLSEDHLLVIKGGSLNEDEDHGGGQWPPIDDYDAPPRQIKLPANPAVPPPFPVQLEPHGPLQIIRDNQLEILHPPPGNATLSADLPKQASNQGYAPTPAHTAHPSSRAGATTASKATTPPYVYPAPYAQWLLYPNETTPGNGLLRSSPPLLGPWLINGLHGNGSLTGNTAALPGNGSDFDEDDPSLYYPPAYSFVYKSNYSNPVPPGPLVPGIVLPPPPDHFSRLDIHSTTTTRRPTTSSTISTTSTTTTTTTSTTTPRPPTSPLPLRTSYKPKYNAISYLPTSRQHHPAPKYVERVPVPVAVPIPIYPINYTPRPEAKLVFVPSSTEGKAQDMDPPLSKSNPIYYEYFEAKRQPGSIKSNVIEDFLPTKSPKRHHLHHHLHYKASVGPSNDVTDVVNITPKPRNAQLQLNAEYDAALGQLLRSNLISAAPATGAATVTGRFHAPDFDKQPFLPMVNYSADEQDQNAFKAIVYQPPPSRQRQLRVGKQQQQQQQLQLDTTDDSYLPERQLRVGKLQQQQQQVYDPQIFSTPGPHYVDDQVRGGVHLRPPAPVPVQTGALQFWQRPPPQFKRVRQGSKHPHPHPHLHPYPPYFVPSYPSAPAGEPLYRLVPVAQNKHWRTKPQHPLQQAQQQSQPIQVPPHAQSYPDRAVNIGHSLAGDILVNYNSNNQFNPQAELVPQAQLAAPPPPPLSYQAQSGQGLGGPLWSEREKPARQPRAQYTEQQQQQQQQ</sequence>
<proteinExistence type="predicted"/>
<dbReference type="PhylomeDB" id="B4HA44"/>
<feature type="region of interest" description="Disordered" evidence="1">
    <location>
        <begin position="1113"/>
        <end position="1142"/>
    </location>
</feature>
<feature type="compositionally biased region" description="Low complexity" evidence="1">
    <location>
        <begin position="254"/>
        <end position="271"/>
    </location>
</feature>
<feature type="compositionally biased region" description="Low complexity" evidence="1">
    <location>
        <begin position="1118"/>
        <end position="1135"/>
    </location>
</feature>
<feature type="region of interest" description="Disordered" evidence="1">
    <location>
        <begin position="332"/>
        <end position="409"/>
    </location>
</feature>
<feature type="compositionally biased region" description="Low complexity" evidence="1">
    <location>
        <begin position="182"/>
        <end position="227"/>
    </location>
</feature>
<evidence type="ECO:0000256" key="1">
    <source>
        <dbReference type="SAM" id="MobiDB-lite"/>
    </source>
</evidence>
<dbReference type="OrthoDB" id="6363232at2759"/>
<dbReference type="AlphaFoldDB" id="B4HA44"/>
<dbReference type="PANTHER" id="PTHR37853">
    <property type="entry name" value="GLYCOSYLTRANSFERASE FAMILY 92 PROTEIN"/>
    <property type="match status" value="1"/>
</dbReference>
<dbReference type="PROSITE" id="PS51257">
    <property type="entry name" value="PROKAR_LIPOPROTEIN"/>
    <property type="match status" value="1"/>
</dbReference>
<keyword evidence="2" id="KW-0812">Transmembrane</keyword>
<feature type="compositionally biased region" description="Low complexity" evidence="1">
    <location>
        <begin position="333"/>
        <end position="361"/>
    </location>
</feature>
<name>B4HA44_DROPE</name>
<keyword evidence="2" id="KW-0472">Membrane</keyword>
<feature type="region of interest" description="Disordered" evidence="1">
    <location>
        <begin position="567"/>
        <end position="614"/>
    </location>
</feature>
<accession>B4HA44</accession>
<organism evidence="4">
    <name type="scientific">Drosophila persimilis</name>
    <name type="common">Fruit fly</name>
    <dbReference type="NCBI Taxonomy" id="7234"/>
    <lineage>
        <taxon>Eukaryota</taxon>
        <taxon>Metazoa</taxon>
        <taxon>Ecdysozoa</taxon>
        <taxon>Arthropoda</taxon>
        <taxon>Hexapoda</taxon>
        <taxon>Insecta</taxon>
        <taxon>Pterygota</taxon>
        <taxon>Neoptera</taxon>
        <taxon>Endopterygota</taxon>
        <taxon>Diptera</taxon>
        <taxon>Brachycera</taxon>
        <taxon>Muscomorpha</taxon>
        <taxon>Ephydroidea</taxon>
        <taxon>Drosophilidae</taxon>
        <taxon>Drosophila</taxon>
        <taxon>Sophophora</taxon>
    </lineage>
</organism>
<feature type="compositionally biased region" description="Acidic residues" evidence="1">
    <location>
        <begin position="394"/>
        <end position="409"/>
    </location>
</feature>
<evidence type="ECO:0000313" key="4">
    <source>
        <dbReference type="Proteomes" id="UP000008744"/>
    </source>
</evidence>
<dbReference type="HOGENOM" id="CLU_276132_0_0_1"/>
<feature type="compositionally biased region" description="Low complexity" evidence="1">
    <location>
        <begin position="975"/>
        <end position="993"/>
    </location>
</feature>
<evidence type="ECO:0000313" key="3">
    <source>
        <dbReference type="EMBL" id="EDW36712.1"/>
    </source>
</evidence>
<evidence type="ECO:0000256" key="2">
    <source>
        <dbReference type="SAM" id="Phobius"/>
    </source>
</evidence>
<dbReference type="EMBL" id="CH479235">
    <property type="protein sequence ID" value="EDW36712.1"/>
    <property type="molecule type" value="Genomic_DNA"/>
</dbReference>
<feature type="region of interest" description="Disordered" evidence="1">
    <location>
        <begin position="974"/>
        <end position="998"/>
    </location>
</feature>
<dbReference type="Proteomes" id="UP000008744">
    <property type="component" value="Unassembled WGS sequence"/>
</dbReference>
<dbReference type="PANTHER" id="PTHR37853:SF1">
    <property type="entry name" value="EGF-LIKE DOMAIN-CONTAINING PROTEIN"/>
    <property type="match status" value="1"/>
</dbReference>
<reference evidence="3 4" key="1">
    <citation type="journal article" date="2007" name="Nature">
        <title>Evolution of genes and genomes on the Drosophila phylogeny.</title>
        <authorList>
            <consortium name="Drosophila 12 Genomes Consortium"/>
            <person name="Clark A.G."/>
            <person name="Eisen M.B."/>
            <person name="Smith D.R."/>
            <person name="Bergman C.M."/>
            <person name="Oliver B."/>
            <person name="Markow T.A."/>
            <person name="Kaufman T.C."/>
            <person name="Kellis M."/>
            <person name="Gelbart W."/>
            <person name="Iyer V.N."/>
            <person name="Pollard D.A."/>
            <person name="Sackton T.B."/>
            <person name="Larracuente A.M."/>
            <person name="Singh N.D."/>
            <person name="Abad J.P."/>
            <person name="Abt D.N."/>
            <person name="Adryan B."/>
            <person name="Aguade M."/>
            <person name="Akashi H."/>
            <person name="Anderson W.W."/>
            <person name="Aquadro C.F."/>
            <person name="Ardell D.H."/>
            <person name="Arguello R."/>
            <person name="Artieri C.G."/>
            <person name="Barbash D.A."/>
            <person name="Barker D."/>
            <person name="Barsanti P."/>
            <person name="Batterham P."/>
            <person name="Batzoglou S."/>
            <person name="Begun D."/>
            <person name="Bhutkar A."/>
            <person name="Blanco E."/>
            <person name="Bosak S.A."/>
            <person name="Bradley R.K."/>
            <person name="Brand A.D."/>
            <person name="Brent M.R."/>
            <person name="Brooks A.N."/>
            <person name="Brown R.H."/>
            <person name="Butlin R.K."/>
            <person name="Caggese C."/>
            <person name="Calvi B.R."/>
            <person name="Bernardo de Carvalho A."/>
            <person name="Caspi A."/>
            <person name="Castrezana S."/>
            <person name="Celniker S.E."/>
            <person name="Chang J.L."/>
            <person name="Chapple C."/>
            <person name="Chatterji S."/>
            <person name="Chinwalla A."/>
            <person name="Civetta A."/>
            <person name="Clifton S.W."/>
            <person name="Comeron J.M."/>
            <person name="Costello J.C."/>
            <person name="Coyne J.A."/>
            <person name="Daub J."/>
            <person name="David R.G."/>
            <person name="Delcher A.L."/>
            <person name="Delehaunty K."/>
            <person name="Do C.B."/>
            <person name="Ebling H."/>
            <person name="Edwards K."/>
            <person name="Eickbush T."/>
            <person name="Evans J.D."/>
            <person name="Filipski A."/>
            <person name="Findeiss S."/>
            <person name="Freyhult E."/>
            <person name="Fulton L."/>
            <person name="Fulton R."/>
            <person name="Garcia A.C."/>
            <person name="Gardiner A."/>
            <person name="Garfield D.A."/>
            <person name="Garvin B.E."/>
            <person name="Gibson G."/>
            <person name="Gilbert D."/>
            <person name="Gnerre S."/>
            <person name="Godfrey J."/>
            <person name="Good R."/>
            <person name="Gotea V."/>
            <person name="Gravely B."/>
            <person name="Greenberg A.J."/>
            <person name="Griffiths-Jones S."/>
            <person name="Gross S."/>
            <person name="Guigo R."/>
            <person name="Gustafson E.A."/>
            <person name="Haerty W."/>
            <person name="Hahn M.W."/>
            <person name="Halligan D.L."/>
            <person name="Halpern A.L."/>
            <person name="Halter G.M."/>
            <person name="Han M.V."/>
            <person name="Heger A."/>
            <person name="Hillier L."/>
            <person name="Hinrichs A.S."/>
            <person name="Holmes I."/>
            <person name="Hoskins R.A."/>
            <person name="Hubisz M.J."/>
            <person name="Hultmark D."/>
            <person name="Huntley M.A."/>
            <person name="Jaffe D.B."/>
            <person name="Jagadeeshan S."/>
            <person name="Jeck W.R."/>
            <person name="Johnson J."/>
            <person name="Jones C.D."/>
            <person name="Jordan W.C."/>
            <person name="Karpen G.H."/>
            <person name="Kataoka E."/>
            <person name="Keightley P.D."/>
            <person name="Kheradpour P."/>
            <person name="Kirkness E.F."/>
            <person name="Koerich L.B."/>
            <person name="Kristiansen K."/>
            <person name="Kudrna D."/>
            <person name="Kulathinal R.J."/>
            <person name="Kumar S."/>
            <person name="Kwok R."/>
            <person name="Lander E."/>
            <person name="Langley C.H."/>
            <person name="Lapoint R."/>
            <person name="Lazzaro B.P."/>
            <person name="Lee S.J."/>
            <person name="Levesque L."/>
            <person name="Li R."/>
            <person name="Lin C.F."/>
            <person name="Lin M.F."/>
            <person name="Lindblad-Toh K."/>
            <person name="Llopart A."/>
            <person name="Long M."/>
            <person name="Low L."/>
            <person name="Lozovsky E."/>
            <person name="Lu J."/>
            <person name="Luo M."/>
            <person name="Machado C.A."/>
            <person name="Makalowski W."/>
            <person name="Marzo M."/>
            <person name="Matsuda M."/>
            <person name="Matzkin L."/>
            <person name="McAllister B."/>
            <person name="McBride C.S."/>
            <person name="McKernan B."/>
            <person name="McKernan K."/>
            <person name="Mendez-Lago M."/>
            <person name="Minx P."/>
            <person name="Mollenhauer M.U."/>
            <person name="Montooth K."/>
            <person name="Mount S.M."/>
            <person name="Mu X."/>
            <person name="Myers E."/>
            <person name="Negre B."/>
            <person name="Newfeld S."/>
            <person name="Nielsen R."/>
            <person name="Noor M.A."/>
            <person name="O'Grady P."/>
            <person name="Pachter L."/>
            <person name="Papaceit M."/>
            <person name="Parisi M.J."/>
            <person name="Parisi M."/>
            <person name="Parts L."/>
            <person name="Pedersen J.S."/>
            <person name="Pesole G."/>
            <person name="Phillippy A.M."/>
            <person name="Ponting C.P."/>
            <person name="Pop M."/>
            <person name="Porcelli D."/>
            <person name="Powell J.R."/>
            <person name="Prohaska S."/>
            <person name="Pruitt K."/>
            <person name="Puig M."/>
            <person name="Quesneville H."/>
            <person name="Ram K.R."/>
            <person name="Rand D."/>
            <person name="Rasmussen M.D."/>
            <person name="Reed L.K."/>
            <person name="Reenan R."/>
            <person name="Reily A."/>
            <person name="Remington K.A."/>
            <person name="Rieger T.T."/>
            <person name="Ritchie M.G."/>
            <person name="Robin C."/>
            <person name="Rogers Y.H."/>
            <person name="Rohde C."/>
            <person name="Rozas J."/>
            <person name="Rubenfield M.J."/>
            <person name="Ruiz A."/>
            <person name="Russo S."/>
            <person name="Salzberg S.L."/>
            <person name="Sanchez-Gracia A."/>
            <person name="Saranga D.J."/>
            <person name="Sato H."/>
            <person name="Schaeffer S.W."/>
            <person name="Schatz M.C."/>
            <person name="Schlenke T."/>
            <person name="Schwartz R."/>
            <person name="Segarra C."/>
            <person name="Singh R.S."/>
            <person name="Sirot L."/>
            <person name="Sirota M."/>
            <person name="Sisneros N.B."/>
            <person name="Smith C.D."/>
            <person name="Smith T.F."/>
            <person name="Spieth J."/>
            <person name="Stage D.E."/>
            <person name="Stark A."/>
            <person name="Stephan W."/>
            <person name="Strausberg R.L."/>
            <person name="Strempel S."/>
            <person name="Sturgill D."/>
            <person name="Sutton G."/>
            <person name="Sutton G.G."/>
            <person name="Tao W."/>
            <person name="Teichmann S."/>
            <person name="Tobari Y.N."/>
            <person name="Tomimura Y."/>
            <person name="Tsolas J.M."/>
            <person name="Valente V.L."/>
            <person name="Venter E."/>
            <person name="Venter J.C."/>
            <person name="Vicario S."/>
            <person name="Vieira F.G."/>
            <person name="Vilella A.J."/>
            <person name="Villasante A."/>
            <person name="Walenz B."/>
            <person name="Wang J."/>
            <person name="Wasserman M."/>
            <person name="Watts T."/>
            <person name="Wilson D."/>
            <person name="Wilson R.K."/>
            <person name="Wing R.A."/>
            <person name="Wolfner M.F."/>
            <person name="Wong A."/>
            <person name="Wong G.K."/>
            <person name="Wu C.I."/>
            <person name="Wu G."/>
            <person name="Yamamoto D."/>
            <person name="Yang H.P."/>
            <person name="Yang S.P."/>
            <person name="Yorke J.A."/>
            <person name="Yoshida K."/>
            <person name="Zdobnov E."/>
            <person name="Zhang P."/>
            <person name="Zhang Y."/>
            <person name="Zimin A.V."/>
            <person name="Baldwin J."/>
            <person name="Abdouelleil A."/>
            <person name="Abdulkadir J."/>
            <person name="Abebe A."/>
            <person name="Abera B."/>
            <person name="Abreu J."/>
            <person name="Acer S.C."/>
            <person name="Aftuck L."/>
            <person name="Alexander A."/>
            <person name="An P."/>
            <person name="Anderson E."/>
            <person name="Anderson S."/>
            <person name="Arachi H."/>
            <person name="Azer M."/>
            <person name="Bachantsang P."/>
            <person name="Barry A."/>
            <person name="Bayul T."/>
            <person name="Berlin A."/>
            <person name="Bessette D."/>
            <person name="Bloom T."/>
            <person name="Blye J."/>
            <person name="Boguslavskiy L."/>
            <person name="Bonnet C."/>
            <person name="Boukhgalter B."/>
            <person name="Bourzgui I."/>
            <person name="Brown A."/>
            <person name="Cahill P."/>
            <person name="Channer S."/>
            <person name="Cheshatsang Y."/>
            <person name="Chuda L."/>
            <person name="Citroen M."/>
            <person name="Collymore A."/>
            <person name="Cooke P."/>
            <person name="Costello M."/>
            <person name="D'Aco K."/>
            <person name="Daza R."/>
            <person name="De Haan G."/>
            <person name="DeGray S."/>
            <person name="DeMaso C."/>
            <person name="Dhargay N."/>
            <person name="Dooley K."/>
            <person name="Dooley E."/>
            <person name="Doricent M."/>
            <person name="Dorje P."/>
            <person name="Dorjee K."/>
            <person name="Dupes A."/>
            <person name="Elong R."/>
            <person name="Falk J."/>
            <person name="Farina A."/>
            <person name="Faro S."/>
            <person name="Ferguson D."/>
            <person name="Fisher S."/>
            <person name="Foley C.D."/>
            <person name="Franke A."/>
            <person name="Friedrich D."/>
            <person name="Gadbois L."/>
            <person name="Gearin G."/>
            <person name="Gearin C.R."/>
            <person name="Giannoukos G."/>
            <person name="Goode T."/>
            <person name="Graham J."/>
            <person name="Grandbois E."/>
            <person name="Grewal S."/>
            <person name="Gyaltsen K."/>
            <person name="Hafez N."/>
            <person name="Hagos B."/>
            <person name="Hall J."/>
            <person name="Henson C."/>
            <person name="Hollinger A."/>
            <person name="Honan T."/>
            <person name="Huard M.D."/>
            <person name="Hughes L."/>
            <person name="Hurhula B."/>
            <person name="Husby M.E."/>
            <person name="Kamat A."/>
            <person name="Kanga B."/>
            <person name="Kashin S."/>
            <person name="Khazanovich D."/>
            <person name="Kisner P."/>
            <person name="Lance K."/>
            <person name="Lara M."/>
            <person name="Lee W."/>
            <person name="Lennon N."/>
            <person name="Letendre F."/>
            <person name="LeVine R."/>
            <person name="Lipovsky A."/>
            <person name="Liu X."/>
            <person name="Liu J."/>
            <person name="Liu S."/>
            <person name="Lokyitsang T."/>
            <person name="Lokyitsang Y."/>
            <person name="Lubonja R."/>
            <person name="Lui A."/>
            <person name="MacDonald P."/>
            <person name="Magnisalis V."/>
            <person name="Maru K."/>
            <person name="Matthews C."/>
            <person name="McCusker W."/>
            <person name="McDonough S."/>
            <person name="Mehta T."/>
            <person name="Meldrim J."/>
            <person name="Meneus L."/>
            <person name="Mihai O."/>
            <person name="Mihalev A."/>
            <person name="Mihova T."/>
            <person name="Mittelman R."/>
            <person name="Mlenga V."/>
            <person name="Montmayeur A."/>
            <person name="Mulrain L."/>
            <person name="Navidi A."/>
            <person name="Naylor J."/>
            <person name="Negash T."/>
            <person name="Nguyen T."/>
            <person name="Nguyen N."/>
            <person name="Nicol R."/>
            <person name="Norbu C."/>
            <person name="Norbu N."/>
            <person name="Novod N."/>
            <person name="O'Neill B."/>
            <person name="Osman S."/>
            <person name="Markiewicz E."/>
            <person name="Oyono O.L."/>
            <person name="Patti C."/>
            <person name="Phunkhang P."/>
            <person name="Pierre F."/>
            <person name="Priest M."/>
            <person name="Raghuraman S."/>
            <person name="Rege F."/>
            <person name="Reyes R."/>
            <person name="Rise C."/>
            <person name="Rogov P."/>
            <person name="Ross K."/>
            <person name="Ryan E."/>
            <person name="Settipalli S."/>
            <person name="Shea T."/>
            <person name="Sherpa N."/>
            <person name="Shi L."/>
            <person name="Shih D."/>
            <person name="Sparrow T."/>
            <person name="Spaulding J."/>
            <person name="Stalker J."/>
            <person name="Stange-Thomann N."/>
            <person name="Stavropoulos S."/>
            <person name="Stone C."/>
            <person name="Strader C."/>
            <person name="Tesfaye S."/>
            <person name="Thomson T."/>
            <person name="Thoulutsang Y."/>
            <person name="Thoulutsang D."/>
            <person name="Topham K."/>
            <person name="Topping I."/>
            <person name="Tsamla T."/>
            <person name="Vassiliev H."/>
            <person name="Vo A."/>
            <person name="Wangchuk T."/>
            <person name="Wangdi T."/>
            <person name="Weiand M."/>
            <person name="Wilkinson J."/>
            <person name="Wilson A."/>
            <person name="Yadav S."/>
            <person name="Young G."/>
            <person name="Yu Q."/>
            <person name="Zembek L."/>
            <person name="Zhong D."/>
            <person name="Zimmer A."/>
            <person name="Zwirko Z."/>
            <person name="Jaffe D.B."/>
            <person name="Alvarez P."/>
            <person name="Brockman W."/>
            <person name="Butler J."/>
            <person name="Chin C."/>
            <person name="Gnerre S."/>
            <person name="Grabherr M."/>
            <person name="Kleber M."/>
            <person name="Mauceli E."/>
            <person name="MacCallum I."/>
        </authorList>
    </citation>
    <scope>NUCLEOTIDE SEQUENCE [LARGE SCALE GENOMIC DNA]</scope>
    <source>
        <strain evidence="4">MSH-3 / Tucson 14011-0111.49</strain>
    </source>
</reference>
<protein>
    <submittedName>
        <fullName evidence="3">GL22800</fullName>
    </submittedName>
</protein>
<feature type="region of interest" description="Disordered" evidence="1">
    <location>
        <begin position="725"/>
        <end position="765"/>
    </location>
</feature>
<feature type="region of interest" description="Disordered" evidence="1">
    <location>
        <begin position="1176"/>
        <end position="1224"/>
    </location>
</feature>
<keyword evidence="2" id="KW-1133">Transmembrane helix</keyword>
<dbReference type="OMA" id="KPKYNAI"/>
<feature type="compositionally biased region" description="Low complexity" evidence="1">
    <location>
        <begin position="725"/>
        <end position="753"/>
    </location>
</feature>
<dbReference type="eggNOG" id="ENOG502RT9Y">
    <property type="taxonomic scope" value="Eukaryota"/>
</dbReference>
<gene>
    <name evidence="3" type="primary">Dper\GL22800</name>
    <name evidence="3" type="ORF">Dper_GL22800</name>
</gene>